<name>A0AAP9XYB7_BURGL</name>
<dbReference type="AlphaFoldDB" id="A0AAP9XYB7"/>
<evidence type="ECO:0000313" key="4">
    <source>
        <dbReference type="Proteomes" id="UP001056386"/>
    </source>
</evidence>
<dbReference type="RefSeq" id="WP_035981433.1">
    <property type="nucleotide sequence ID" value="NZ_CP021075.1"/>
</dbReference>
<protein>
    <submittedName>
        <fullName evidence="1">Uncharacterized protein</fullName>
    </submittedName>
</protein>
<evidence type="ECO:0000313" key="1">
    <source>
        <dbReference type="EMBL" id="QPQ90485.1"/>
    </source>
</evidence>
<gene>
    <name evidence="1" type="ORF">I6H06_01600</name>
    <name evidence="2" type="ORF">NFI99_03220</name>
</gene>
<dbReference type="Proteomes" id="UP000594892">
    <property type="component" value="Chromosome 1"/>
</dbReference>
<reference evidence="2" key="2">
    <citation type="submission" date="2022-06" db="EMBL/GenBank/DDBJ databases">
        <title>Draft genome sequence of Burkholderia glumae strain GR20004 isolated from rice panicle showing bacterial panicle blight.</title>
        <authorList>
            <person name="Choi S.Y."/>
            <person name="Lee Y.H."/>
        </authorList>
    </citation>
    <scope>NUCLEOTIDE SEQUENCE</scope>
    <source>
        <strain evidence="2">GR20004</strain>
    </source>
</reference>
<accession>A0AAP9XYB7</accession>
<evidence type="ECO:0000313" key="3">
    <source>
        <dbReference type="Proteomes" id="UP000594892"/>
    </source>
</evidence>
<proteinExistence type="predicted"/>
<organism evidence="1 3">
    <name type="scientific">Burkholderia glumae</name>
    <name type="common">Pseudomonas glumae</name>
    <dbReference type="NCBI Taxonomy" id="337"/>
    <lineage>
        <taxon>Bacteria</taxon>
        <taxon>Pseudomonadati</taxon>
        <taxon>Pseudomonadota</taxon>
        <taxon>Betaproteobacteria</taxon>
        <taxon>Burkholderiales</taxon>
        <taxon>Burkholderiaceae</taxon>
        <taxon>Burkholderia</taxon>
    </lineage>
</organism>
<dbReference type="EMBL" id="CP065600">
    <property type="protein sequence ID" value="QPQ90485.1"/>
    <property type="molecule type" value="Genomic_DNA"/>
</dbReference>
<dbReference type="GeneID" id="45695248"/>
<dbReference type="EMBL" id="CP099583">
    <property type="protein sequence ID" value="USS43492.1"/>
    <property type="molecule type" value="Genomic_DNA"/>
</dbReference>
<keyword evidence="4" id="KW-1185">Reference proteome</keyword>
<reference evidence="1 3" key="1">
    <citation type="submission" date="2020-12" db="EMBL/GenBank/DDBJ databases">
        <title>FDA dAtabase for Regulatory Grade micrObial Sequences (FDA-ARGOS): Supporting development and validation of Infectious Disease Dx tests.</title>
        <authorList>
            <person name="Minogue T."/>
            <person name="Wolcott M."/>
            <person name="Wasieloski L."/>
            <person name="Aguilar W."/>
            <person name="Moore D."/>
            <person name="Jaissle J."/>
            <person name="Tallon L."/>
            <person name="Sadzewicz L."/>
            <person name="Zhao X."/>
            <person name="Boylan J."/>
            <person name="Ott S."/>
            <person name="Bowen H."/>
            <person name="Vavikolanu K."/>
            <person name="Mehta A."/>
            <person name="Aluvathingal J."/>
            <person name="Nadendla S."/>
            <person name="Yan Y."/>
            <person name="Sichtig H."/>
        </authorList>
    </citation>
    <scope>NUCLEOTIDE SEQUENCE [LARGE SCALE GENOMIC DNA]</scope>
    <source>
        <strain evidence="1 3">FDAARGOS_949</strain>
    </source>
</reference>
<dbReference type="Proteomes" id="UP001056386">
    <property type="component" value="Chromosome 2"/>
</dbReference>
<evidence type="ECO:0000313" key="2">
    <source>
        <dbReference type="EMBL" id="USS43492.1"/>
    </source>
</evidence>
<sequence>MDQQDMPEVSLREARDIVAMLWHRAAPAGGARHRGGVVRTEAVTAHEVAAPCAVTADAPAANREEPAGVLDAPA</sequence>